<dbReference type="Pfam" id="PF01367">
    <property type="entry name" value="5_3_exonuc"/>
    <property type="match status" value="1"/>
</dbReference>
<dbReference type="PANTHER" id="PTHR42646:SF2">
    <property type="entry name" value="5'-3' EXONUCLEASE FAMILY PROTEIN"/>
    <property type="match status" value="1"/>
</dbReference>
<gene>
    <name evidence="3" type="ORF">S01H4_28511</name>
</gene>
<feature type="non-terminal residue" evidence="3">
    <location>
        <position position="1"/>
    </location>
</feature>
<sequence>EVKIYDEATIREKYGVDPEKIVDILALKGDSSDNIPGVPGIGEKTAQALIKKFGSVENILNNTEKISKKFLREMIREYEDQIKMSKMLATIVREVPMEYDFDSFRVKSPNYEELWKIFKKLEFKNLLKKITPQINHEKANLKFNLIDTEERLVGLTNEIIKRKYFSFYLVASSDNA</sequence>
<feature type="domain" description="5'-3' exonuclease" evidence="2">
    <location>
        <begin position="2"/>
        <end position="107"/>
    </location>
</feature>
<organism evidence="3">
    <name type="scientific">marine sediment metagenome</name>
    <dbReference type="NCBI Taxonomy" id="412755"/>
    <lineage>
        <taxon>unclassified sequences</taxon>
        <taxon>metagenomes</taxon>
        <taxon>ecological metagenomes</taxon>
    </lineage>
</organism>
<dbReference type="SMART" id="SM00279">
    <property type="entry name" value="HhH2"/>
    <property type="match status" value="1"/>
</dbReference>
<dbReference type="SMART" id="SM00475">
    <property type="entry name" value="53EXOc"/>
    <property type="match status" value="1"/>
</dbReference>
<dbReference type="GO" id="GO:0017108">
    <property type="term" value="F:5'-flap endonuclease activity"/>
    <property type="evidence" value="ECO:0007669"/>
    <property type="project" value="InterPro"/>
</dbReference>
<dbReference type="FunFam" id="1.10.150.20:FF:000003">
    <property type="entry name" value="DNA polymerase I"/>
    <property type="match status" value="1"/>
</dbReference>
<dbReference type="AlphaFoldDB" id="X1AT12"/>
<reference evidence="3" key="1">
    <citation type="journal article" date="2014" name="Front. Microbiol.">
        <title>High frequency of phylogenetically diverse reductive dehalogenase-homologous genes in deep subseafloor sedimentary metagenomes.</title>
        <authorList>
            <person name="Kawai M."/>
            <person name="Futagami T."/>
            <person name="Toyoda A."/>
            <person name="Takaki Y."/>
            <person name="Nishi S."/>
            <person name="Hori S."/>
            <person name="Arai W."/>
            <person name="Tsubouchi T."/>
            <person name="Morono Y."/>
            <person name="Uchiyama I."/>
            <person name="Ito T."/>
            <person name="Fujiyama A."/>
            <person name="Inagaki F."/>
            <person name="Takami H."/>
        </authorList>
    </citation>
    <scope>NUCLEOTIDE SEQUENCE</scope>
    <source>
        <strain evidence="3">Expedition CK06-06</strain>
    </source>
</reference>
<name>X1AT12_9ZZZZ</name>
<dbReference type="Gene3D" id="1.10.150.20">
    <property type="entry name" value="5' to 3' exonuclease, C-terminal subdomain"/>
    <property type="match status" value="1"/>
</dbReference>
<evidence type="ECO:0000313" key="3">
    <source>
        <dbReference type="EMBL" id="GAG86019.1"/>
    </source>
</evidence>
<dbReference type="GO" id="GO:0003677">
    <property type="term" value="F:DNA binding"/>
    <property type="evidence" value="ECO:0007669"/>
    <property type="project" value="UniProtKB-KW"/>
</dbReference>
<comment type="caution">
    <text evidence="3">The sequence shown here is derived from an EMBL/GenBank/DDBJ whole genome shotgun (WGS) entry which is preliminary data.</text>
</comment>
<dbReference type="EMBL" id="BART01014199">
    <property type="protein sequence ID" value="GAG86019.1"/>
    <property type="molecule type" value="Genomic_DNA"/>
</dbReference>
<accession>X1AT12</accession>
<dbReference type="InterPro" id="IPR020045">
    <property type="entry name" value="DNA_polI_H3TH"/>
</dbReference>
<dbReference type="InterPro" id="IPR038969">
    <property type="entry name" value="FEN"/>
</dbReference>
<dbReference type="GO" id="GO:0008409">
    <property type="term" value="F:5'-3' exonuclease activity"/>
    <property type="evidence" value="ECO:0007669"/>
    <property type="project" value="InterPro"/>
</dbReference>
<dbReference type="InterPro" id="IPR002421">
    <property type="entry name" value="5-3_exonuclease"/>
</dbReference>
<dbReference type="GO" id="GO:0033567">
    <property type="term" value="P:DNA replication, Okazaki fragment processing"/>
    <property type="evidence" value="ECO:0007669"/>
    <property type="project" value="InterPro"/>
</dbReference>
<evidence type="ECO:0000259" key="2">
    <source>
        <dbReference type="SMART" id="SM00475"/>
    </source>
</evidence>
<evidence type="ECO:0000256" key="1">
    <source>
        <dbReference type="ARBA" id="ARBA00023125"/>
    </source>
</evidence>
<dbReference type="SUPFAM" id="SSF47807">
    <property type="entry name" value="5' to 3' exonuclease, C-terminal subdomain"/>
    <property type="match status" value="1"/>
</dbReference>
<proteinExistence type="predicted"/>
<feature type="non-terminal residue" evidence="3">
    <location>
        <position position="176"/>
    </location>
</feature>
<dbReference type="InterPro" id="IPR036279">
    <property type="entry name" value="5-3_exonuclease_C_sf"/>
</dbReference>
<keyword evidence="1" id="KW-0238">DNA-binding</keyword>
<dbReference type="CDD" id="cd09898">
    <property type="entry name" value="H3TH_53EXO"/>
    <property type="match status" value="1"/>
</dbReference>
<dbReference type="InterPro" id="IPR008918">
    <property type="entry name" value="HhH2"/>
</dbReference>
<dbReference type="PANTHER" id="PTHR42646">
    <property type="entry name" value="FLAP ENDONUCLEASE XNI"/>
    <property type="match status" value="1"/>
</dbReference>
<protein>
    <recommendedName>
        <fullName evidence="2">5'-3' exonuclease domain-containing protein</fullName>
    </recommendedName>
</protein>